<dbReference type="Proteomes" id="UP001175000">
    <property type="component" value="Unassembled WGS sequence"/>
</dbReference>
<dbReference type="EMBL" id="JAULSU010000004">
    <property type="protein sequence ID" value="KAK0620503.1"/>
    <property type="molecule type" value="Genomic_DNA"/>
</dbReference>
<dbReference type="PANTHER" id="PTHR21661:SF39">
    <property type="entry name" value="HYDROLASE, PUTATIVE (AFU_ORTHOLOGUE AFUA_3G08960)-RELATED"/>
    <property type="match status" value="1"/>
</dbReference>
<evidence type="ECO:0000256" key="1">
    <source>
        <dbReference type="ARBA" id="ARBA00010088"/>
    </source>
</evidence>
<dbReference type="PRINTS" id="PR00412">
    <property type="entry name" value="EPOXHYDRLASE"/>
</dbReference>
<evidence type="ECO:0000313" key="6">
    <source>
        <dbReference type="Proteomes" id="UP001175000"/>
    </source>
</evidence>
<feature type="active site" description="Proton acceptor" evidence="3">
    <location>
        <position position="387"/>
    </location>
</feature>
<sequence length="414" mass="46076">MTSAGFGVVPLGIPGTPTPFTIRIPDADISQFSSLAKVGITGAPSFYNTRNVTDSPEYAFGVTRDWFSNTADYWANDFDWRSHEKYWNTFPQFTINVTAPSDGQIFNLHFAAMFSQREDAVPIILSHGWPSSWLDFIPMFELLTGKYTPDTLPYHIITPSIPDYGFSTRSDLTETELTYENAAEALNELMKALGFDAYIAHGGDVGSGITVALGANHEEVKAVHFNNFLLTQSEREALSDLPITPAENASFALAAQYMYSGLGYMFEQGTKPGALALVVESSPLAMLGWIGAIYAEYTDYSLDTILGQVSWYWYTKSYGRGLWSYRGVWQAFLRDRAGTLPSPLTITNKPLGYSWFPGEVLTIAKSWLDHWFPENLVQFSTHESGGHFAAFDDPAGFLADIEEFVTIVKDKVKF</sequence>
<evidence type="ECO:0000256" key="3">
    <source>
        <dbReference type="PIRSR" id="PIRSR001112-1"/>
    </source>
</evidence>
<feature type="active site" description="Nucleophile" evidence="3">
    <location>
        <position position="204"/>
    </location>
</feature>
<dbReference type="SUPFAM" id="SSF53474">
    <property type="entry name" value="alpha/beta-Hydrolases"/>
    <property type="match status" value="1"/>
</dbReference>
<feature type="domain" description="Epoxide hydrolase N-terminal" evidence="4">
    <location>
        <begin position="18"/>
        <end position="136"/>
    </location>
</feature>
<comment type="caution">
    <text evidence="5">The sequence shown here is derived from an EMBL/GenBank/DDBJ whole genome shotgun (WGS) entry which is preliminary data.</text>
</comment>
<dbReference type="GO" id="GO:0097176">
    <property type="term" value="P:epoxide metabolic process"/>
    <property type="evidence" value="ECO:0007669"/>
    <property type="project" value="TreeGrafter"/>
</dbReference>
<reference evidence="5" key="1">
    <citation type="submission" date="2023-06" db="EMBL/GenBank/DDBJ databases">
        <title>Genome-scale phylogeny and comparative genomics of the fungal order Sordariales.</title>
        <authorList>
            <consortium name="Lawrence Berkeley National Laboratory"/>
            <person name="Hensen N."/>
            <person name="Bonometti L."/>
            <person name="Westerberg I."/>
            <person name="Brannstrom I.O."/>
            <person name="Guillou S."/>
            <person name="Cros-Aarteil S."/>
            <person name="Calhoun S."/>
            <person name="Haridas S."/>
            <person name="Kuo A."/>
            <person name="Mondo S."/>
            <person name="Pangilinan J."/>
            <person name="Riley R."/>
            <person name="Labutti K."/>
            <person name="Andreopoulos B."/>
            <person name="Lipzen A."/>
            <person name="Chen C."/>
            <person name="Yanf M."/>
            <person name="Daum C."/>
            <person name="Ng V."/>
            <person name="Clum A."/>
            <person name="Steindorff A."/>
            <person name="Ohm R."/>
            <person name="Martin F."/>
            <person name="Silar P."/>
            <person name="Natvig D."/>
            <person name="Lalanne C."/>
            <person name="Gautier V."/>
            <person name="Ament-Velasquez S.L."/>
            <person name="Kruys A."/>
            <person name="Hutchinson M.I."/>
            <person name="Powell A.J."/>
            <person name="Barry K."/>
            <person name="Miller A.N."/>
            <person name="Grigoriev I.V."/>
            <person name="Debuchy R."/>
            <person name="Gladieux P."/>
            <person name="Thoren M.H."/>
            <person name="Johannesson H."/>
        </authorList>
    </citation>
    <scope>NUCLEOTIDE SEQUENCE</scope>
    <source>
        <strain evidence="5">CBS 606.72</strain>
    </source>
</reference>
<evidence type="ECO:0000313" key="5">
    <source>
        <dbReference type="EMBL" id="KAK0620503.1"/>
    </source>
</evidence>
<keyword evidence="2 5" id="KW-0378">Hydrolase</keyword>
<protein>
    <submittedName>
        <fullName evidence="5">Alpha/Beta hydrolase protein</fullName>
    </submittedName>
</protein>
<gene>
    <name evidence="5" type="ORF">B0T14DRAFT_481445</name>
</gene>
<evidence type="ECO:0000256" key="2">
    <source>
        <dbReference type="ARBA" id="ARBA00022801"/>
    </source>
</evidence>
<dbReference type="InterPro" id="IPR016292">
    <property type="entry name" value="Epoxide_hydrolase"/>
</dbReference>
<dbReference type="InterPro" id="IPR029058">
    <property type="entry name" value="AB_hydrolase_fold"/>
</dbReference>
<dbReference type="PANTHER" id="PTHR21661">
    <property type="entry name" value="EPOXIDE HYDROLASE 1-RELATED"/>
    <property type="match status" value="1"/>
</dbReference>
<keyword evidence="6" id="KW-1185">Reference proteome</keyword>
<dbReference type="InterPro" id="IPR000639">
    <property type="entry name" value="Epox_hydrolase-like"/>
</dbReference>
<dbReference type="GO" id="GO:0004301">
    <property type="term" value="F:epoxide hydrolase activity"/>
    <property type="evidence" value="ECO:0007669"/>
    <property type="project" value="TreeGrafter"/>
</dbReference>
<dbReference type="PIRSF" id="PIRSF001112">
    <property type="entry name" value="Epoxide_hydrolase"/>
    <property type="match status" value="1"/>
</dbReference>
<feature type="active site" description="Proton donor" evidence="3">
    <location>
        <position position="325"/>
    </location>
</feature>
<name>A0AA39WRY9_9PEZI</name>
<accession>A0AA39WRY9</accession>
<dbReference type="InterPro" id="IPR010497">
    <property type="entry name" value="Epoxide_hydro_N"/>
</dbReference>
<proteinExistence type="inferred from homology"/>
<dbReference type="Gene3D" id="3.40.50.1820">
    <property type="entry name" value="alpha/beta hydrolase"/>
    <property type="match status" value="1"/>
</dbReference>
<dbReference type="AlphaFoldDB" id="A0AA39WRY9"/>
<evidence type="ECO:0000259" key="4">
    <source>
        <dbReference type="Pfam" id="PF06441"/>
    </source>
</evidence>
<comment type="similarity">
    <text evidence="1">Belongs to the peptidase S33 family.</text>
</comment>
<dbReference type="Pfam" id="PF06441">
    <property type="entry name" value="EHN"/>
    <property type="match status" value="1"/>
</dbReference>
<organism evidence="5 6">
    <name type="scientific">Immersiella caudata</name>
    <dbReference type="NCBI Taxonomy" id="314043"/>
    <lineage>
        <taxon>Eukaryota</taxon>
        <taxon>Fungi</taxon>
        <taxon>Dikarya</taxon>
        <taxon>Ascomycota</taxon>
        <taxon>Pezizomycotina</taxon>
        <taxon>Sordariomycetes</taxon>
        <taxon>Sordariomycetidae</taxon>
        <taxon>Sordariales</taxon>
        <taxon>Lasiosphaeriaceae</taxon>
        <taxon>Immersiella</taxon>
    </lineage>
</organism>